<evidence type="ECO:0000313" key="1">
    <source>
        <dbReference type="EMBL" id="TYO96031.1"/>
    </source>
</evidence>
<dbReference type="InterPro" id="IPR019657">
    <property type="entry name" value="ComFB"/>
</dbReference>
<reference evidence="1 2" key="1">
    <citation type="submission" date="2019-07" db="EMBL/GenBank/DDBJ databases">
        <title>Genomic Encyclopedia of Type Strains, Phase I: the one thousand microbial genomes (KMG-I) project.</title>
        <authorList>
            <person name="Kyrpides N."/>
        </authorList>
    </citation>
    <scope>NUCLEOTIDE SEQUENCE [LARGE SCALE GENOMIC DNA]</scope>
    <source>
        <strain evidence="1 2">DSM 6562</strain>
    </source>
</reference>
<comment type="caution">
    <text evidence="1">The sequence shown here is derived from an EMBL/GenBank/DDBJ whole genome shotgun (WGS) entry which is preliminary data.</text>
</comment>
<protein>
    <submittedName>
        <fullName evidence="1">Competence protein ComFB</fullName>
    </submittedName>
</protein>
<dbReference type="Proteomes" id="UP000323166">
    <property type="component" value="Unassembled WGS sequence"/>
</dbReference>
<dbReference type="Pfam" id="PF10719">
    <property type="entry name" value="ComFB"/>
    <property type="match status" value="1"/>
</dbReference>
<keyword evidence="2" id="KW-1185">Reference proteome</keyword>
<gene>
    <name evidence="1" type="ORF">LX24_01422</name>
</gene>
<organism evidence="1 2">
    <name type="scientific">Desulfallas thermosapovorans DSM 6562</name>
    <dbReference type="NCBI Taxonomy" id="1121431"/>
    <lineage>
        <taxon>Bacteria</taxon>
        <taxon>Bacillati</taxon>
        <taxon>Bacillota</taxon>
        <taxon>Clostridia</taxon>
        <taxon>Eubacteriales</taxon>
        <taxon>Desulfallaceae</taxon>
        <taxon>Desulfallas</taxon>
    </lineage>
</organism>
<name>A0A5S4ZTB4_9FIRM</name>
<accession>A0A5S4ZTB4</accession>
<dbReference type="EMBL" id="VNHM01000006">
    <property type="protein sequence ID" value="TYO96031.1"/>
    <property type="molecule type" value="Genomic_DNA"/>
</dbReference>
<evidence type="ECO:0000313" key="2">
    <source>
        <dbReference type="Proteomes" id="UP000323166"/>
    </source>
</evidence>
<dbReference type="RefSeq" id="WP_166511440.1">
    <property type="nucleotide sequence ID" value="NZ_VNHM01000006.1"/>
</dbReference>
<proteinExistence type="predicted"/>
<dbReference type="AlphaFoldDB" id="A0A5S4ZTB4"/>
<sequence length="83" mass="9365">MRLVNVMELLVFEIIDELIEQNNVCNCTRCRLDIAAIALNNLPPTYVVTAEGESVKSSLAQYRIDALQMVNRAVKIVKKSPHH</sequence>